<protein>
    <recommendedName>
        <fullName evidence="1">LD-carboxypeptidase C-terminal domain-containing protein</fullName>
    </recommendedName>
</protein>
<dbReference type="InterPro" id="IPR040921">
    <property type="entry name" value="Peptidase_S66C"/>
</dbReference>
<dbReference type="EMBL" id="JAHWDP010000004">
    <property type="protein sequence ID" value="MBW2938483.1"/>
    <property type="molecule type" value="Genomic_DNA"/>
</dbReference>
<gene>
    <name evidence="2" type="ORF">KXJ69_10215</name>
</gene>
<dbReference type="AlphaFoldDB" id="A0A9X1FQC3"/>
<reference evidence="2" key="1">
    <citation type="submission" date="2021-07" db="EMBL/GenBank/DDBJ databases">
        <title>Aureisphaera sp. CAU 1614 isolated from sea sediment.</title>
        <authorList>
            <person name="Kim W."/>
        </authorList>
    </citation>
    <scope>NUCLEOTIDE SEQUENCE</scope>
    <source>
        <strain evidence="2">CAU 1614</strain>
    </source>
</reference>
<evidence type="ECO:0000259" key="1">
    <source>
        <dbReference type="Pfam" id="PF17676"/>
    </source>
</evidence>
<accession>A0A9X1FQC3</accession>
<feature type="domain" description="LD-carboxypeptidase C-terminal" evidence="1">
    <location>
        <begin position="11"/>
        <end position="49"/>
    </location>
</feature>
<organism evidence="2 3">
    <name type="scientific">Halomarinibacterium sedimenti</name>
    <dbReference type="NCBI Taxonomy" id="2857106"/>
    <lineage>
        <taxon>Bacteria</taxon>
        <taxon>Pseudomonadati</taxon>
        <taxon>Bacteroidota</taxon>
        <taxon>Flavobacteriia</taxon>
        <taxon>Flavobacteriales</taxon>
        <taxon>Flavobacteriaceae</taxon>
        <taxon>Halomarinibacterium</taxon>
    </lineage>
</organism>
<evidence type="ECO:0000313" key="2">
    <source>
        <dbReference type="EMBL" id="MBW2938483.1"/>
    </source>
</evidence>
<keyword evidence="3" id="KW-1185">Reference proteome</keyword>
<dbReference type="Proteomes" id="UP001138686">
    <property type="component" value="Unassembled WGS sequence"/>
</dbReference>
<evidence type="ECO:0000313" key="3">
    <source>
        <dbReference type="Proteomes" id="UP001138686"/>
    </source>
</evidence>
<comment type="caution">
    <text evidence="2">The sequence shown here is derived from an EMBL/GenBank/DDBJ whole genome shotgun (WGS) entry which is preliminary data.</text>
</comment>
<proteinExistence type="predicted"/>
<sequence>MVYNHELDKRGVEIIYDAVRKYSYPICFNFPAGHIKDNRALVMEQKTTLQITPTTVQFF</sequence>
<name>A0A9X1FQC3_9FLAO</name>
<dbReference type="Pfam" id="PF17676">
    <property type="entry name" value="Peptidase_S66C"/>
    <property type="match status" value="1"/>
</dbReference>
<dbReference type="RefSeq" id="WP_219053012.1">
    <property type="nucleotide sequence ID" value="NZ_JAHWDP010000004.1"/>
</dbReference>